<feature type="signal peptide" evidence="8">
    <location>
        <begin position="1"/>
        <end position="28"/>
    </location>
</feature>
<feature type="chain" id="PRO_5020694473" evidence="8">
    <location>
        <begin position="29"/>
        <end position="92"/>
    </location>
</feature>
<dbReference type="InterPro" id="IPR039616">
    <property type="entry name" value="CLE1-4"/>
</dbReference>
<keyword evidence="3" id="KW-0964">Secreted</keyword>
<feature type="region of interest" description="Disordered" evidence="7">
    <location>
        <begin position="62"/>
        <end position="92"/>
    </location>
</feature>
<evidence type="ECO:0000256" key="5">
    <source>
        <dbReference type="ARBA" id="ARBA00023180"/>
    </source>
</evidence>
<dbReference type="GO" id="GO:0033612">
    <property type="term" value="F:receptor serine/threonine kinase binding"/>
    <property type="evidence" value="ECO:0007669"/>
    <property type="project" value="TreeGrafter"/>
</dbReference>
<dbReference type="PANTHER" id="PTHR33869:SF12">
    <property type="match status" value="1"/>
</dbReference>
<evidence type="ECO:0000313" key="9">
    <source>
        <dbReference type="EMBL" id="TKW26368.1"/>
    </source>
</evidence>
<keyword evidence="10" id="KW-1185">Reference proteome</keyword>
<comment type="subcellular location">
    <subcellularLocation>
        <location evidence="1">Secreted</location>
    </subcellularLocation>
</comment>
<comment type="similarity">
    <text evidence="2">Belongs to the CLV3/ESR signal peptide family.</text>
</comment>
<evidence type="ECO:0000256" key="6">
    <source>
        <dbReference type="ARBA" id="ARBA00023278"/>
    </source>
</evidence>
<dbReference type="AlphaFoldDB" id="A0A4U6VAN2"/>
<gene>
    <name evidence="9" type="ORF">SEVIR_3G184200v2</name>
</gene>
<evidence type="ECO:0000256" key="8">
    <source>
        <dbReference type="SAM" id="SignalP"/>
    </source>
</evidence>
<evidence type="ECO:0000256" key="4">
    <source>
        <dbReference type="ARBA" id="ARBA00022729"/>
    </source>
</evidence>
<reference evidence="9" key="1">
    <citation type="submission" date="2019-03" db="EMBL/GenBank/DDBJ databases">
        <title>WGS assembly of Setaria viridis.</title>
        <authorList>
            <person name="Huang P."/>
            <person name="Jenkins J."/>
            <person name="Grimwood J."/>
            <person name="Barry K."/>
            <person name="Healey A."/>
            <person name="Mamidi S."/>
            <person name="Sreedasyam A."/>
            <person name="Shu S."/>
            <person name="Feldman M."/>
            <person name="Wu J."/>
            <person name="Yu Y."/>
            <person name="Chen C."/>
            <person name="Johnson J."/>
            <person name="Rokhsar D."/>
            <person name="Baxter I."/>
            <person name="Schmutz J."/>
            <person name="Brutnell T."/>
            <person name="Kellogg E."/>
        </authorList>
    </citation>
    <scope>NUCLEOTIDE SEQUENCE [LARGE SCALE GENOMIC DNA]</scope>
</reference>
<protein>
    <submittedName>
        <fullName evidence="9">Uncharacterized protein</fullName>
    </submittedName>
</protein>
<dbReference type="PANTHER" id="PTHR33869">
    <property type="entry name" value="CLAVATA3/ESR (CLE)-RELATED PROTEIN 3"/>
    <property type="match status" value="1"/>
</dbReference>
<dbReference type="OMA" id="QHACSAR"/>
<evidence type="ECO:0000256" key="1">
    <source>
        <dbReference type="ARBA" id="ARBA00004613"/>
    </source>
</evidence>
<keyword evidence="5" id="KW-0325">Glycoprotein</keyword>
<dbReference type="EMBL" id="CM016554">
    <property type="protein sequence ID" value="TKW26368.1"/>
    <property type="molecule type" value="Genomic_DNA"/>
</dbReference>
<name>A0A4U6VAN2_SETVI</name>
<organism evidence="9 10">
    <name type="scientific">Setaria viridis</name>
    <name type="common">Green bristlegrass</name>
    <name type="synonym">Setaria italica subsp. viridis</name>
    <dbReference type="NCBI Taxonomy" id="4556"/>
    <lineage>
        <taxon>Eukaryota</taxon>
        <taxon>Viridiplantae</taxon>
        <taxon>Streptophyta</taxon>
        <taxon>Embryophyta</taxon>
        <taxon>Tracheophyta</taxon>
        <taxon>Spermatophyta</taxon>
        <taxon>Magnoliopsida</taxon>
        <taxon>Liliopsida</taxon>
        <taxon>Poales</taxon>
        <taxon>Poaceae</taxon>
        <taxon>PACMAD clade</taxon>
        <taxon>Panicoideae</taxon>
        <taxon>Panicodae</taxon>
        <taxon>Paniceae</taxon>
        <taxon>Cenchrinae</taxon>
        <taxon>Setaria</taxon>
    </lineage>
</organism>
<evidence type="ECO:0000313" key="10">
    <source>
        <dbReference type="Proteomes" id="UP000298652"/>
    </source>
</evidence>
<keyword evidence="4 8" id="KW-0732">Signal</keyword>
<sequence length="92" mass="9237">MAGTGAREILCVVLMLLAAVVQQHACSARPLQQQEAAPAVEGSGLLRPAMVHVDAKVTAFGDGAAGEGGDAGIAGPYEGKRLSPGGPDPQHH</sequence>
<dbReference type="GO" id="GO:0005576">
    <property type="term" value="C:extracellular region"/>
    <property type="evidence" value="ECO:0007669"/>
    <property type="project" value="UniProtKB-SubCell"/>
</dbReference>
<proteinExistence type="inferred from homology"/>
<dbReference type="Gramene" id="TKW26368">
    <property type="protein sequence ID" value="TKW26368"/>
    <property type="gene ID" value="SEVIR_3G184200v2"/>
</dbReference>
<evidence type="ECO:0000256" key="7">
    <source>
        <dbReference type="SAM" id="MobiDB-lite"/>
    </source>
</evidence>
<accession>A0A4U6VAN2</accession>
<dbReference type="Proteomes" id="UP000298652">
    <property type="component" value="Chromosome 3"/>
</dbReference>
<evidence type="ECO:0000256" key="2">
    <source>
        <dbReference type="ARBA" id="ARBA00005416"/>
    </source>
</evidence>
<feature type="compositionally biased region" description="Gly residues" evidence="7">
    <location>
        <begin position="63"/>
        <end position="72"/>
    </location>
</feature>
<keyword evidence="6" id="KW-0379">Hydroxylation</keyword>
<evidence type="ECO:0000256" key="3">
    <source>
        <dbReference type="ARBA" id="ARBA00022525"/>
    </source>
</evidence>